<evidence type="ECO:0000256" key="4">
    <source>
        <dbReference type="SAM" id="MobiDB-lite"/>
    </source>
</evidence>
<dbReference type="GO" id="GO:0055052">
    <property type="term" value="C:ATP-binding cassette (ABC) transporter complex, substrate-binding subunit-containing"/>
    <property type="evidence" value="ECO:0007669"/>
    <property type="project" value="TreeGrafter"/>
</dbReference>
<comment type="caution">
    <text evidence="6">The sequence shown here is derived from an EMBL/GenBank/DDBJ whole genome shotgun (WGS) entry which is preliminary data.</text>
</comment>
<evidence type="ECO:0000256" key="5">
    <source>
        <dbReference type="SAM" id="SignalP"/>
    </source>
</evidence>
<dbReference type="RefSeq" id="WP_179589366.1">
    <property type="nucleotide sequence ID" value="NZ_JACBYR010000002.1"/>
</dbReference>
<dbReference type="PANTHER" id="PTHR30061">
    <property type="entry name" value="MALTOSE-BINDING PERIPLASMIC PROTEIN"/>
    <property type="match status" value="1"/>
</dbReference>
<keyword evidence="6" id="KW-0762">Sugar transport</keyword>
<dbReference type="Gene3D" id="3.40.190.10">
    <property type="entry name" value="Periplasmic binding protein-like II"/>
    <property type="match status" value="2"/>
</dbReference>
<evidence type="ECO:0000256" key="3">
    <source>
        <dbReference type="ARBA" id="ARBA00022729"/>
    </source>
</evidence>
<dbReference type="GO" id="GO:0015768">
    <property type="term" value="P:maltose transport"/>
    <property type="evidence" value="ECO:0007669"/>
    <property type="project" value="TreeGrafter"/>
</dbReference>
<accession>A0A7Y9LP23</accession>
<feature type="chain" id="PRO_5030547732" evidence="5">
    <location>
        <begin position="31"/>
        <end position="518"/>
    </location>
</feature>
<name>A0A7Y9LP23_9BURK</name>
<comment type="similarity">
    <text evidence="1">Belongs to the bacterial solute-binding protein 1 family.</text>
</comment>
<evidence type="ECO:0000256" key="1">
    <source>
        <dbReference type="ARBA" id="ARBA00008520"/>
    </source>
</evidence>
<evidence type="ECO:0000313" key="7">
    <source>
        <dbReference type="Proteomes" id="UP000542125"/>
    </source>
</evidence>
<dbReference type="SUPFAM" id="SSF53850">
    <property type="entry name" value="Periplasmic binding protein-like II"/>
    <property type="match status" value="1"/>
</dbReference>
<reference evidence="6 7" key="1">
    <citation type="submission" date="2020-07" db="EMBL/GenBank/DDBJ databases">
        <title>Genomic Encyclopedia of Type Strains, Phase IV (KMG-V): Genome sequencing to study the core and pangenomes of soil and plant-associated prokaryotes.</title>
        <authorList>
            <person name="Whitman W."/>
        </authorList>
    </citation>
    <scope>NUCLEOTIDE SEQUENCE [LARGE SCALE GENOMIC DNA]</scope>
    <source>
        <strain evidence="6 7">SAS40</strain>
    </source>
</reference>
<keyword evidence="2" id="KW-0813">Transport</keyword>
<feature type="region of interest" description="Disordered" evidence="4">
    <location>
        <begin position="477"/>
        <end position="518"/>
    </location>
</feature>
<evidence type="ECO:0000313" key="6">
    <source>
        <dbReference type="EMBL" id="NYE85412.1"/>
    </source>
</evidence>
<proteinExistence type="inferred from homology"/>
<dbReference type="AlphaFoldDB" id="A0A7Y9LP23"/>
<feature type="signal peptide" evidence="5">
    <location>
        <begin position="1"/>
        <end position="30"/>
    </location>
</feature>
<evidence type="ECO:0000256" key="2">
    <source>
        <dbReference type="ARBA" id="ARBA00022448"/>
    </source>
</evidence>
<gene>
    <name evidence="6" type="ORF">FHW18_004719</name>
</gene>
<dbReference type="PANTHER" id="PTHR30061:SF50">
    <property type="entry name" value="MALTOSE_MALTODEXTRIN-BINDING PERIPLASMIC PROTEIN"/>
    <property type="match status" value="1"/>
</dbReference>
<keyword evidence="3 5" id="KW-0732">Signal</keyword>
<protein>
    <submittedName>
        <fullName evidence="6">Multiple sugar transport system substrate-binding protein</fullName>
    </submittedName>
</protein>
<dbReference type="InterPro" id="IPR006059">
    <property type="entry name" value="SBP"/>
</dbReference>
<dbReference type="GO" id="GO:0042956">
    <property type="term" value="P:maltodextrin transmembrane transport"/>
    <property type="evidence" value="ECO:0007669"/>
    <property type="project" value="TreeGrafter"/>
</dbReference>
<sequence>MQQPNLWRSAGVSALAAAMFMMGGLSAVQAQTKPAAKPAAKAAAKPAAKPAAKAAAPAKSTGKGKAAAAAGGAAAAAAAGSSLAADGSKPASGGPIELEVWHALNKEQSQEFNALVDRFNAQNIGFTVKVRAEPTQEKLIQDGIASIRAKRQPHLIEIGDNHSPELIAQQGAVLPMFELLNKYPIKDLRWFLPQTTGTMRDSKNRLLALPFMAEAPVYMYNRDLYKQAGLDPDAPPKTWREMQKHLIALLGAGVSCPYATSSQTWIHLENLSALHNTPYASKNNGLDGSNGAVLLANDLLHVRHLALMMSWVRSKLFPVRSEGDQADAQFASGECAILTTGTGALAKVQADAKFSYGVAPLPYYDEEATKPSNPFVGGSSLWALSGHSAAEQKAVAQFIAYLASPVVAADWSQKTGFLPLTEAAYRASDVSYYKSIPGAESVVREMAAVPAQYTRGFRLNNYYAVSRVLDEELDDVWSGKKPPKQGLDDGVSRASLLMNPPGPATAAATKKPAARSSK</sequence>
<dbReference type="Pfam" id="PF13416">
    <property type="entry name" value="SBP_bac_8"/>
    <property type="match status" value="1"/>
</dbReference>
<dbReference type="EMBL" id="JACBYR010000002">
    <property type="protein sequence ID" value="NYE85412.1"/>
    <property type="molecule type" value="Genomic_DNA"/>
</dbReference>
<dbReference type="GO" id="GO:1901982">
    <property type="term" value="F:maltose binding"/>
    <property type="evidence" value="ECO:0007669"/>
    <property type="project" value="TreeGrafter"/>
</dbReference>
<dbReference type="Proteomes" id="UP000542125">
    <property type="component" value="Unassembled WGS sequence"/>
</dbReference>
<keyword evidence="7" id="KW-1185">Reference proteome</keyword>
<organism evidence="6 7">
    <name type="scientific">Pigmentiphaga litoralis</name>
    <dbReference type="NCBI Taxonomy" id="516702"/>
    <lineage>
        <taxon>Bacteria</taxon>
        <taxon>Pseudomonadati</taxon>
        <taxon>Pseudomonadota</taxon>
        <taxon>Betaproteobacteria</taxon>
        <taxon>Burkholderiales</taxon>
        <taxon>Alcaligenaceae</taxon>
        <taxon>Pigmentiphaga</taxon>
    </lineage>
</organism>